<proteinExistence type="inferred from homology"/>
<comment type="subcellular location">
    <subcellularLocation>
        <location evidence="1">Membrane</location>
        <topology evidence="1">Multi-pass membrane protein</topology>
    </subcellularLocation>
</comment>
<dbReference type="GO" id="GO:0006508">
    <property type="term" value="P:proteolysis"/>
    <property type="evidence" value="ECO:0007669"/>
    <property type="project" value="UniProtKB-KW"/>
</dbReference>
<dbReference type="InterPro" id="IPR035952">
    <property type="entry name" value="Rhomboid-like_sf"/>
</dbReference>
<dbReference type="Gene3D" id="1.20.1540.10">
    <property type="entry name" value="Rhomboid-like"/>
    <property type="match status" value="1"/>
</dbReference>
<evidence type="ECO:0000256" key="1">
    <source>
        <dbReference type="ARBA" id="ARBA00004141"/>
    </source>
</evidence>
<dbReference type="EMBL" id="JAKEVY010000001">
    <property type="protein sequence ID" value="MCF1713240.1"/>
    <property type="molecule type" value="Genomic_DNA"/>
</dbReference>
<evidence type="ECO:0000256" key="4">
    <source>
        <dbReference type="ARBA" id="ARBA00022801"/>
    </source>
</evidence>
<keyword evidence="10" id="KW-1185">Reference proteome</keyword>
<evidence type="ECO:0000313" key="10">
    <source>
        <dbReference type="Proteomes" id="UP001200145"/>
    </source>
</evidence>
<dbReference type="Pfam" id="PF01694">
    <property type="entry name" value="Rhomboid"/>
    <property type="match status" value="1"/>
</dbReference>
<evidence type="ECO:0000256" key="3">
    <source>
        <dbReference type="ARBA" id="ARBA00022692"/>
    </source>
</evidence>
<keyword evidence="5 7" id="KW-1133">Transmembrane helix</keyword>
<dbReference type="InterPro" id="IPR022764">
    <property type="entry name" value="Peptidase_S54_rhomboid_dom"/>
</dbReference>
<keyword evidence="3 7" id="KW-0812">Transmembrane</keyword>
<gene>
    <name evidence="9" type="ORF">L0U88_01200</name>
</gene>
<accession>A0ABS9BCL1</accession>
<reference evidence="9 10" key="1">
    <citation type="submission" date="2022-01" db="EMBL/GenBank/DDBJ databases">
        <title>Flavihumibacter sp. nov., isolated from sediment of a river.</title>
        <authorList>
            <person name="Liu H."/>
        </authorList>
    </citation>
    <scope>NUCLEOTIDE SEQUENCE [LARGE SCALE GENOMIC DNA]</scope>
    <source>
        <strain evidence="9 10">RY-1</strain>
    </source>
</reference>
<evidence type="ECO:0000256" key="2">
    <source>
        <dbReference type="ARBA" id="ARBA00009045"/>
    </source>
</evidence>
<sequence length="213" mass="23794">MISITLSIVILTVAISVSAFSKEKIKEDLLFWPAQIDSQKQYYRFVTNGFVHGDVMHLAFNMLALWSFGEYVEGYLYTNPMLFGSKAKLVYLGLYVLGLIVSVIPDYFQYRNNYAYRALGASGAVSAVIFSFIMLDPTQKISVFFLRGMPGYIFGVIFLALSAFLAKRGGGNIGHRAHFSGAIFGVLYTIIMAKLIANIDILPAFIETIKSRY</sequence>
<evidence type="ECO:0000259" key="8">
    <source>
        <dbReference type="Pfam" id="PF01694"/>
    </source>
</evidence>
<feature type="domain" description="Peptidase S54 rhomboid" evidence="8">
    <location>
        <begin position="40"/>
        <end position="193"/>
    </location>
</feature>
<feature type="transmembrane region" description="Helical" evidence="7">
    <location>
        <begin position="58"/>
        <end position="77"/>
    </location>
</feature>
<comment type="caution">
    <text evidence="9">The sequence shown here is derived from an EMBL/GenBank/DDBJ whole genome shotgun (WGS) entry which is preliminary data.</text>
</comment>
<dbReference type="RefSeq" id="WP_234863738.1">
    <property type="nucleotide sequence ID" value="NZ_JAKEVY010000001.1"/>
</dbReference>
<evidence type="ECO:0000256" key="7">
    <source>
        <dbReference type="SAM" id="Phobius"/>
    </source>
</evidence>
<protein>
    <submittedName>
        <fullName evidence="9">Rhomboid family intramembrane serine protease</fullName>
    </submittedName>
</protein>
<dbReference type="Proteomes" id="UP001200145">
    <property type="component" value="Unassembled WGS sequence"/>
</dbReference>
<evidence type="ECO:0000313" key="9">
    <source>
        <dbReference type="EMBL" id="MCF1713240.1"/>
    </source>
</evidence>
<dbReference type="GO" id="GO:0008233">
    <property type="term" value="F:peptidase activity"/>
    <property type="evidence" value="ECO:0007669"/>
    <property type="project" value="UniProtKB-KW"/>
</dbReference>
<keyword evidence="9" id="KW-0645">Protease</keyword>
<organism evidence="9 10">
    <name type="scientific">Flavihumibacter fluminis</name>
    <dbReference type="NCBI Taxonomy" id="2909236"/>
    <lineage>
        <taxon>Bacteria</taxon>
        <taxon>Pseudomonadati</taxon>
        <taxon>Bacteroidota</taxon>
        <taxon>Chitinophagia</taxon>
        <taxon>Chitinophagales</taxon>
        <taxon>Chitinophagaceae</taxon>
        <taxon>Flavihumibacter</taxon>
    </lineage>
</organism>
<feature type="transmembrane region" description="Helical" evidence="7">
    <location>
        <begin position="177"/>
        <end position="197"/>
    </location>
</feature>
<feature type="transmembrane region" description="Helical" evidence="7">
    <location>
        <begin position="89"/>
        <end position="108"/>
    </location>
</feature>
<name>A0ABS9BCL1_9BACT</name>
<comment type="similarity">
    <text evidence="2">Belongs to the peptidase S54 family.</text>
</comment>
<keyword evidence="4" id="KW-0378">Hydrolase</keyword>
<feature type="transmembrane region" description="Helical" evidence="7">
    <location>
        <begin position="144"/>
        <end position="165"/>
    </location>
</feature>
<evidence type="ECO:0000256" key="5">
    <source>
        <dbReference type="ARBA" id="ARBA00022989"/>
    </source>
</evidence>
<dbReference type="SUPFAM" id="SSF144091">
    <property type="entry name" value="Rhomboid-like"/>
    <property type="match status" value="1"/>
</dbReference>
<evidence type="ECO:0000256" key="6">
    <source>
        <dbReference type="ARBA" id="ARBA00023136"/>
    </source>
</evidence>
<dbReference type="InterPro" id="IPR050925">
    <property type="entry name" value="Rhomboid_protease_S54"/>
</dbReference>
<dbReference type="PANTHER" id="PTHR43731:SF14">
    <property type="entry name" value="PRESENILIN-ASSOCIATED RHOMBOID-LIKE PROTEIN, MITOCHONDRIAL"/>
    <property type="match status" value="1"/>
</dbReference>
<dbReference type="PANTHER" id="PTHR43731">
    <property type="entry name" value="RHOMBOID PROTEASE"/>
    <property type="match status" value="1"/>
</dbReference>
<feature type="transmembrane region" description="Helical" evidence="7">
    <location>
        <begin position="114"/>
        <end position="135"/>
    </location>
</feature>
<keyword evidence="6 7" id="KW-0472">Membrane</keyword>